<evidence type="ECO:0000313" key="4">
    <source>
        <dbReference type="Ensembl" id="ENSCSRP00000015955.1"/>
    </source>
</evidence>
<keyword evidence="2" id="KW-0472">Membrane</keyword>
<reference evidence="4" key="2">
    <citation type="submission" date="2025-09" db="UniProtKB">
        <authorList>
            <consortium name="Ensembl"/>
        </authorList>
    </citation>
    <scope>IDENTIFICATION</scope>
</reference>
<dbReference type="Ensembl" id="ENSCSRT00000016643.1">
    <property type="protein sequence ID" value="ENSCSRP00000015955.1"/>
    <property type="gene ID" value="ENSCSRG00000011944.1"/>
</dbReference>
<keyword evidence="2" id="KW-1003">Cell membrane</keyword>
<dbReference type="GO" id="GO:0035804">
    <property type="term" value="F:structural constituent of egg coat"/>
    <property type="evidence" value="ECO:0007669"/>
    <property type="project" value="UniProtKB-UniRule"/>
</dbReference>
<dbReference type="Gene3D" id="2.60.40.3210">
    <property type="entry name" value="Zona pellucida, ZP-N domain"/>
    <property type="match status" value="1"/>
</dbReference>
<dbReference type="GO" id="GO:0032190">
    <property type="term" value="F:acrosin binding"/>
    <property type="evidence" value="ECO:0007669"/>
    <property type="project" value="TreeGrafter"/>
</dbReference>
<evidence type="ECO:0000313" key="5">
    <source>
        <dbReference type="Proteomes" id="UP000694403"/>
    </source>
</evidence>
<dbReference type="InterPro" id="IPR055355">
    <property type="entry name" value="ZP-C"/>
</dbReference>
<comment type="similarity">
    <text evidence="2">Belongs to the ZP domain family. ZPC subfamily.</text>
</comment>
<keyword evidence="2" id="KW-0165">Cleavage on pair of basic residues</keyword>
<dbReference type="Proteomes" id="UP000694403">
    <property type="component" value="Unplaced"/>
</dbReference>
<dbReference type="GO" id="GO:0035803">
    <property type="term" value="P:egg coat formation"/>
    <property type="evidence" value="ECO:0007669"/>
    <property type="project" value="UniProtKB-UniRule"/>
</dbReference>
<dbReference type="InterPro" id="IPR042235">
    <property type="entry name" value="ZP-C_dom"/>
</dbReference>
<keyword evidence="2" id="KW-0732">Signal</keyword>
<dbReference type="GO" id="GO:0005886">
    <property type="term" value="C:plasma membrane"/>
    <property type="evidence" value="ECO:0007669"/>
    <property type="project" value="UniProtKB-SubCell"/>
</dbReference>
<dbReference type="GO" id="GO:2000344">
    <property type="term" value="P:positive regulation of acrosome reaction"/>
    <property type="evidence" value="ECO:0007669"/>
    <property type="project" value="UniProtKB-UniRule"/>
</dbReference>
<dbReference type="InterPro" id="IPR001507">
    <property type="entry name" value="ZP_dom"/>
</dbReference>
<feature type="chain" id="PRO_5034653937" description="Zona pellucida sperm-binding protein 3" evidence="2">
    <location>
        <begin position="20"/>
        <end position="384"/>
    </location>
</feature>
<dbReference type="FunFam" id="2.60.40.4100:FF:000002">
    <property type="entry name" value="Zona pellucida sperm-binding protein 3"/>
    <property type="match status" value="1"/>
</dbReference>
<dbReference type="PROSITE" id="PS51034">
    <property type="entry name" value="ZP_2"/>
    <property type="match status" value="1"/>
</dbReference>
<dbReference type="GO" id="GO:0007339">
    <property type="term" value="P:binding of sperm to zona pellucida"/>
    <property type="evidence" value="ECO:0007669"/>
    <property type="project" value="UniProtKB-UniRule"/>
</dbReference>
<keyword evidence="1 2" id="KW-1015">Disulfide bond</keyword>
<dbReference type="PANTHER" id="PTHR11576:SF2">
    <property type="entry name" value="ZONA PELLUCIDA SPERM-BINDING PROTEIN 3"/>
    <property type="match status" value="1"/>
</dbReference>
<evidence type="ECO:0000256" key="1">
    <source>
        <dbReference type="ARBA" id="ARBA00023157"/>
    </source>
</evidence>
<comment type="function">
    <text evidence="2">Component of the zona pellucida, an extracellular matrix surrounding oocytes which mediates sperm binding, induction of the acrosome reaction and prevents post-fertilization polyspermy. The zona pellucida is composed of 3 to 4 glycoproteins, ZP1, ZP2, ZP3, and ZP4. ZP3 is essential for sperm binding and zona matrix formation.</text>
</comment>
<evidence type="ECO:0000256" key="2">
    <source>
        <dbReference type="RuleBase" id="RU367066"/>
    </source>
</evidence>
<dbReference type="AlphaFoldDB" id="A0A8C3SME8"/>
<dbReference type="SMART" id="SM00241">
    <property type="entry name" value="ZP"/>
    <property type="match status" value="1"/>
</dbReference>
<comment type="subcellular location">
    <subcellularLocation>
        <location evidence="2">Zona pellucida</location>
    </subcellularLocation>
    <subcellularLocation>
        <location evidence="2">Cell membrane</location>
        <topology evidence="2">Single-pass type I membrane protein</topology>
    </subcellularLocation>
</comment>
<name>A0A8C3SME8_CHESE</name>
<dbReference type="PANTHER" id="PTHR11576">
    <property type="entry name" value="ZONA PELLUCIDA SPERM-BINDING PROTEIN 3"/>
    <property type="match status" value="1"/>
</dbReference>
<keyword evidence="2" id="KW-0964">Secreted</keyword>
<accession>A0A8C3SME8</accession>
<sequence>MGHSLGFALLCWAVGGVTCFNLWDFSRSDSAIRTPTPRTEPPRRQAHVPSLAQPYPWARVDASQLRAVSLLQPVTVQCEEAQMVITVHRDLSGMGQLLKAADLSLGLAACQDTSFNAAENTVTFAAGLHECGSTFPLLASDKILANVVLKASLNAISGCKNDTFISNHPLLSSWPWGSPRVPWLQILLNDWSAERPSNGFQLGEVMHIEADVSTGNHVALSLFVDSCVATLSPYRDSSPRYAVIVFNGCLLDGRSDDTISAFISPRPRQDTLKFMVDAFRFAGNTSNFIYITCHLKVTSAEQAPDPLNKACSFTKVSNVWSTVEGTRNICSCCEAGNCGQPGQSRRVNTLDSWPGRCFQREMSSGNGELSNALCLLNGVAMSSS</sequence>
<keyword evidence="2" id="KW-0272">Extracellular matrix</keyword>
<dbReference type="Pfam" id="PF00100">
    <property type="entry name" value="Zona_pellucida"/>
    <property type="match status" value="1"/>
</dbReference>
<dbReference type="GO" id="GO:0035805">
    <property type="term" value="C:egg coat"/>
    <property type="evidence" value="ECO:0007669"/>
    <property type="project" value="UniProtKB-SubCell"/>
</dbReference>
<comment type="PTM">
    <text evidence="2">Proteolytically cleaved before the transmembrane segment to yield the secreted ectodomain incorporated in the zona pellucida.</text>
</comment>
<proteinExistence type="inferred from homology"/>
<dbReference type="InterPro" id="IPR055356">
    <property type="entry name" value="ZP-N"/>
</dbReference>
<comment type="domain">
    <text evidence="2">The ZP domain is involved in the polymerization of the ZP proteins to form the zona pellucida.</text>
</comment>
<organism evidence="4 5">
    <name type="scientific">Chelydra serpentina</name>
    <name type="common">Snapping turtle</name>
    <name type="synonym">Testudo serpentina</name>
    <dbReference type="NCBI Taxonomy" id="8475"/>
    <lineage>
        <taxon>Eukaryota</taxon>
        <taxon>Metazoa</taxon>
        <taxon>Chordata</taxon>
        <taxon>Craniata</taxon>
        <taxon>Vertebrata</taxon>
        <taxon>Euteleostomi</taxon>
        <taxon>Archelosauria</taxon>
        <taxon>Testudinata</taxon>
        <taxon>Testudines</taxon>
        <taxon>Cryptodira</taxon>
        <taxon>Durocryptodira</taxon>
        <taxon>Americhelydia</taxon>
        <taxon>Chelydroidea</taxon>
        <taxon>Chelydridae</taxon>
        <taxon>Chelydra</taxon>
    </lineage>
</organism>
<feature type="signal peptide" evidence="2">
    <location>
        <begin position="1"/>
        <end position="19"/>
    </location>
</feature>
<dbReference type="Gene3D" id="2.60.40.4100">
    <property type="entry name" value="Zona pellucida, ZP-C domain"/>
    <property type="match status" value="1"/>
</dbReference>
<evidence type="ECO:0000259" key="3">
    <source>
        <dbReference type="PROSITE" id="PS51034"/>
    </source>
</evidence>
<feature type="domain" description="ZP" evidence="3">
    <location>
        <begin position="77"/>
        <end position="318"/>
    </location>
</feature>
<keyword evidence="5" id="KW-1185">Reference proteome</keyword>
<protein>
    <recommendedName>
        <fullName evidence="2">Zona pellucida sperm-binding protein 3</fullName>
    </recommendedName>
</protein>
<reference evidence="4" key="1">
    <citation type="submission" date="2025-08" db="UniProtKB">
        <authorList>
            <consortium name="Ensembl"/>
        </authorList>
    </citation>
    <scope>IDENTIFICATION</scope>
</reference>
<dbReference type="Pfam" id="PF23344">
    <property type="entry name" value="ZP-N"/>
    <property type="match status" value="1"/>
</dbReference>